<proteinExistence type="predicted"/>
<organism evidence="2 3">
    <name type="scientific">Stagnihabitans tardus</name>
    <dbReference type="NCBI Taxonomy" id="2699202"/>
    <lineage>
        <taxon>Bacteria</taxon>
        <taxon>Pseudomonadati</taxon>
        <taxon>Pseudomonadota</taxon>
        <taxon>Alphaproteobacteria</taxon>
        <taxon>Rhodobacterales</taxon>
        <taxon>Paracoccaceae</taxon>
        <taxon>Stagnihabitans</taxon>
    </lineage>
</organism>
<feature type="signal peptide" evidence="1">
    <location>
        <begin position="1"/>
        <end position="23"/>
    </location>
</feature>
<dbReference type="InterPro" id="IPR024409">
    <property type="entry name" value="DUF3833"/>
</dbReference>
<reference evidence="2" key="1">
    <citation type="submission" date="2020-01" db="EMBL/GenBank/DDBJ databases">
        <authorList>
            <person name="Chen W.-M."/>
        </authorList>
    </citation>
    <scope>NUCLEOTIDE SEQUENCE</scope>
    <source>
        <strain evidence="2">CYK-10</strain>
    </source>
</reference>
<gene>
    <name evidence="2" type="ORF">GV832_19190</name>
</gene>
<dbReference type="Pfam" id="PF12915">
    <property type="entry name" value="DUF3833"/>
    <property type="match status" value="1"/>
</dbReference>
<name>A0AAE5BX89_9RHOB</name>
<feature type="chain" id="PRO_5042207584" evidence="1">
    <location>
        <begin position="24"/>
        <end position="188"/>
    </location>
</feature>
<dbReference type="Proteomes" id="UP001193501">
    <property type="component" value="Unassembled WGS sequence"/>
</dbReference>
<keyword evidence="3" id="KW-1185">Reference proteome</keyword>
<protein>
    <submittedName>
        <fullName evidence="2">DUF3833 family protein</fullName>
    </submittedName>
</protein>
<evidence type="ECO:0000313" key="2">
    <source>
        <dbReference type="EMBL" id="NBZ89719.1"/>
    </source>
</evidence>
<dbReference type="RefSeq" id="WP_168776513.1">
    <property type="nucleotide sequence ID" value="NZ_JAABNR010000031.1"/>
</dbReference>
<dbReference type="AlphaFoldDB" id="A0AAE5BX89"/>
<dbReference type="PROSITE" id="PS51257">
    <property type="entry name" value="PROKAR_LIPOPROTEIN"/>
    <property type="match status" value="1"/>
</dbReference>
<dbReference type="EMBL" id="JAABNR010000031">
    <property type="protein sequence ID" value="NBZ89719.1"/>
    <property type="molecule type" value="Genomic_DNA"/>
</dbReference>
<keyword evidence="1" id="KW-0732">Signal</keyword>
<evidence type="ECO:0000256" key="1">
    <source>
        <dbReference type="SAM" id="SignalP"/>
    </source>
</evidence>
<comment type="caution">
    <text evidence="2">The sequence shown here is derived from an EMBL/GenBank/DDBJ whole genome shotgun (WGS) entry which is preliminary data.</text>
</comment>
<sequence length="188" mass="21078">MGRKTTISLSLATLFSASLAVLSACTGHPGASDPPLSDRQFRLEEFFDGPLVARGQFQDRFGTVRRQFEVKINGVWDGKTLTLTEDFVYEDGSTEQRIWTLHKTGETTWEGTAPGVIGMAKGEILGDRFNWKYTIDLPVPSADGPAKTTRVSFDDWIWLQSENRAFNRAYMMKWGVTLGDVSITFEKL</sequence>
<evidence type="ECO:0000313" key="3">
    <source>
        <dbReference type="Proteomes" id="UP001193501"/>
    </source>
</evidence>
<accession>A0AAE5BX89</accession>